<feature type="region of interest" description="Disordered" evidence="1">
    <location>
        <begin position="171"/>
        <end position="199"/>
    </location>
</feature>
<reference evidence="2" key="1">
    <citation type="submission" date="2020-02" db="EMBL/GenBank/DDBJ databases">
        <authorList>
            <person name="Palmer J.M."/>
        </authorList>
    </citation>
    <scope>NUCLEOTIDE SEQUENCE</scope>
    <source>
        <strain evidence="2">EPUS1.4</strain>
        <tissue evidence="2">Thallus</tissue>
    </source>
</reference>
<sequence>METDAQDNRELQFDCRPVTPSSNTTPSVAQPILIPTTPVSRRDPDRVPTPVSGRGDRKGHLFPVKALSPTRLSHFASDQEDISQTLPPPSFDHTYHHRSLSLTLSPRSHPLAMMHADRASARYTPTSPLSPRLDGSTRPISPQPSRTRRQASRPMNIPIPKFHPLHFQQRDMPAASTASSHNPIINFTKHTSTTESPRLMKERQRDLIDKAKMSSRFAASPHGVKPDAPRLDPLGSPKGPVTPLALEEGGDYFLLGSSEGNSPVVSSASRSEGSAKDIGDGARVKKASKKDGPCR</sequence>
<name>A0A8H7E2T6_9EURO</name>
<feature type="region of interest" description="Disordered" evidence="1">
    <location>
        <begin position="215"/>
        <end position="295"/>
    </location>
</feature>
<evidence type="ECO:0000256" key="1">
    <source>
        <dbReference type="SAM" id="MobiDB-lite"/>
    </source>
</evidence>
<feature type="compositionally biased region" description="Basic and acidic residues" evidence="1">
    <location>
        <begin position="1"/>
        <end position="13"/>
    </location>
</feature>
<proteinExistence type="predicted"/>
<keyword evidence="3" id="KW-1185">Reference proteome</keyword>
<protein>
    <submittedName>
        <fullName evidence="2">Uncharacterized protein</fullName>
    </submittedName>
</protein>
<dbReference type="Proteomes" id="UP000606974">
    <property type="component" value="Unassembled WGS sequence"/>
</dbReference>
<feature type="region of interest" description="Disordered" evidence="1">
    <location>
        <begin position="1"/>
        <end position="63"/>
    </location>
</feature>
<dbReference type="EMBL" id="JAACFV010000137">
    <property type="protein sequence ID" value="KAF7504461.1"/>
    <property type="molecule type" value="Genomic_DNA"/>
</dbReference>
<organism evidence="2 3">
    <name type="scientific">Endocarpon pusillum</name>
    <dbReference type="NCBI Taxonomy" id="364733"/>
    <lineage>
        <taxon>Eukaryota</taxon>
        <taxon>Fungi</taxon>
        <taxon>Dikarya</taxon>
        <taxon>Ascomycota</taxon>
        <taxon>Pezizomycotina</taxon>
        <taxon>Eurotiomycetes</taxon>
        <taxon>Chaetothyriomycetidae</taxon>
        <taxon>Verrucariales</taxon>
        <taxon>Verrucariaceae</taxon>
        <taxon>Endocarpon</taxon>
    </lineage>
</organism>
<accession>A0A8H7E2T6</accession>
<feature type="region of interest" description="Disordered" evidence="1">
    <location>
        <begin position="122"/>
        <end position="155"/>
    </location>
</feature>
<feature type="compositionally biased region" description="Polar residues" evidence="1">
    <location>
        <begin position="258"/>
        <end position="272"/>
    </location>
</feature>
<dbReference type="OrthoDB" id="5403157at2759"/>
<dbReference type="AlphaFoldDB" id="A0A8H7E2T6"/>
<feature type="compositionally biased region" description="Polar residues" evidence="1">
    <location>
        <begin position="176"/>
        <end position="196"/>
    </location>
</feature>
<feature type="compositionally biased region" description="Basic and acidic residues" evidence="1">
    <location>
        <begin position="273"/>
        <end position="295"/>
    </location>
</feature>
<comment type="caution">
    <text evidence="2">The sequence shown here is derived from an EMBL/GenBank/DDBJ whole genome shotgun (WGS) entry which is preliminary data.</text>
</comment>
<gene>
    <name evidence="2" type="ORF">GJ744_002198</name>
</gene>
<feature type="compositionally biased region" description="Polar residues" evidence="1">
    <location>
        <begin position="19"/>
        <end position="28"/>
    </location>
</feature>
<evidence type="ECO:0000313" key="3">
    <source>
        <dbReference type="Proteomes" id="UP000606974"/>
    </source>
</evidence>
<evidence type="ECO:0000313" key="2">
    <source>
        <dbReference type="EMBL" id="KAF7504461.1"/>
    </source>
</evidence>